<accession>K1T4C0</accession>
<feature type="non-terminal residue" evidence="1">
    <location>
        <position position="1"/>
    </location>
</feature>
<name>K1T4C0_9ZZZZ</name>
<evidence type="ECO:0000313" key="1">
    <source>
        <dbReference type="EMBL" id="EKC67857.1"/>
    </source>
</evidence>
<dbReference type="EMBL" id="AJWZ01003577">
    <property type="protein sequence ID" value="EKC67857.1"/>
    <property type="molecule type" value="Genomic_DNA"/>
</dbReference>
<reference evidence="1" key="1">
    <citation type="journal article" date="2013" name="Environ. Microbiol.">
        <title>Microbiota from the distal guts of lean and obese adolescents exhibit partial functional redundancy besides clear differences in community structure.</title>
        <authorList>
            <person name="Ferrer M."/>
            <person name="Ruiz A."/>
            <person name="Lanza F."/>
            <person name="Haange S.B."/>
            <person name="Oberbach A."/>
            <person name="Till H."/>
            <person name="Bargiela R."/>
            <person name="Campoy C."/>
            <person name="Segura M.T."/>
            <person name="Richter M."/>
            <person name="von Bergen M."/>
            <person name="Seifert J."/>
            <person name="Suarez A."/>
        </authorList>
    </citation>
    <scope>NUCLEOTIDE SEQUENCE</scope>
</reference>
<comment type="caution">
    <text evidence="1">The sequence shown here is derived from an EMBL/GenBank/DDBJ whole genome shotgun (WGS) entry which is preliminary data.</text>
</comment>
<gene>
    <name evidence="1" type="ORF">OBE_05241</name>
</gene>
<sequence>YTGGVQETYPAKFSQVVAVSLSREENAQYDLCGLYLQVLEDLWNEDDGLNGGAEVVSVDLSKAPGGLTAGEKAAVAYIYAQKHGIQGLTMTFDELREEGYLMGEKLEDGSTAYSFANGLLFTITPEETQDNGASVCYSAGKWRSPLGAYYFTNCTASRGDSGWEYSVGAELIS</sequence>
<protein>
    <submittedName>
        <fullName evidence="1">von Willebrand factor type A</fullName>
    </submittedName>
</protein>
<proteinExistence type="predicted"/>
<dbReference type="AlphaFoldDB" id="K1T4C0"/>
<organism evidence="1">
    <name type="scientific">human gut metagenome</name>
    <dbReference type="NCBI Taxonomy" id="408170"/>
    <lineage>
        <taxon>unclassified sequences</taxon>
        <taxon>metagenomes</taxon>
        <taxon>organismal metagenomes</taxon>
    </lineage>
</organism>